<sequence>IIDRLDGVRLLWSLLKNPHPDVKASAAWALCPCIENAKNNDKLRRHLAEAISRCCMWGRNRVAFGEHKAVAPLVRYLKSNDTNVHRATAQALYQLSEDADNCITMHENGAV</sequence>
<dbReference type="PANTHER" id="PTHR46241">
    <property type="entry name" value="ARMADILLO REPEAT-CONTAINING PROTEIN 4 ARMC4"/>
    <property type="match status" value="1"/>
</dbReference>
<evidence type="ECO:0000256" key="1">
    <source>
        <dbReference type="PROSITE-ProRule" id="PRU00259"/>
    </source>
</evidence>
<feature type="non-terminal residue" evidence="2">
    <location>
        <position position="111"/>
    </location>
</feature>
<evidence type="ECO:0008006" key="4">
    <source>
        <dbReference type="Google" id="ProtNLM"/>
    </source>
</evidence>
<comment type="caution">
    <text evidence="2">The sequence shown here is derived from an EMBL/GenBank/DDBJ whole genome shotgun (WGS) entry which is preliminary data.</text>
</comment>
<proteinExistence type="predicted"/>
<dbReference type="InterPro" id="IPR016024">
    <property type="entry name" value="ARM-type_fold"/>
</dbReference>
<gene>
    <name evidence="2" type="ORF">A6R68_13675</name>
</gene>
<dbReference type="SUPFAM" id="SSF48371">
    <property type="entry name" value="ARM repeat"/>
    <property type="match status" value="1"/>
</dbReference>
<dbReference type="Proteomes" id="UP000092124">
    <property type="component" value="Unassembled WGS sequence"/>
</dbReference>
<protein>
    <recommendedName>
        <fullName evidence="4">Condensin complex subunit 1 C-terminal domain-containing protein</fullName>
    </recommendedName>
</protein>
<feature type="non-terminal residue" evidence="2">
    <location>
        <position position="1"/>
    </location>
</feature>
<feature type="repeat" description="ARM" evidence="1">
    <location>
        <begin position="68"/>
        <end position="101"/>
    </location>
</feature>
<dbReference type="Gene3D" id="1.25.10.10">
    <property type="entry name" value="Leucine-rich Repeat Variant"/>
    <property type="match status" value="1"/>
</dbReference>
<evidence type="ECO:0000313" key="3">
    <source>
        <dbReference type="Proteomes" id="UP000092124"/>
    </source>
</evidence>
<dbReference type="OrthoDB" id="1683831at2759"/>
<reference evidence="2 3" key="1">
    <citation type="submission" date="2016-06" db="EMBL/GenBank/DDBJ databases">
        <title>The Draft Genome Sequence and Annotation of the Desert Woodrat Neotoma lepida.</title>
        <authorList>
            <person name="Campbell M."/>
            <person name="Oakeson K.F."/>
            <person name="Yandell M."/>
            <person name="Halpert J.R."/>
            <person name="Dearing D."/>
        </authorList>
    </citation>
    <scope>NUCLEOTIDE SEQUENCE [LARGE SCALE GENOMIC DNA]</scope>
    <source>
        <strain evidence="2">417</strain>
        <tissue evidence="2">Liver</tissue>
    </source>
</reference>
<evidence type="ECO:0000313" key="2">
    <source>
        <dbReference type="EMBL" id="OBS71748.1"/>
    </source>
</evidence>
<dbReference type="EMBL" id="LZPO01055574">
    <property type="protein sequence ID" value="OBS71748.1"/>
    <property type="molecule type" value="Genomic_DNA"/>
</dbReference>
<accession>A0A1A6GZI8</accession>
<keyword evidence="3" id="KW-1185">Reference proteome</keyword>
<organism evidence="2 3">
    <name type="scientific">Neotoma lepida</name>
    <name type="common">Desert woodrat</name>
    <dbReference type="NCBI Taxonomy" id="56216"/>
    <lineage>
        <taxon>Eukaryota</taxon>
        <taxon>Metazoa</taxon>
        <taxon>Chordata</taxon>
        <taxon>Craniata</taxon>
        <taxon>Vertebrata</taxon>
        <taxon>Euteleostomi</taxon>
        <taxon>Mammalia</taxon>
        <taxon>Eutheria</taxon>
        <taxon>Euarchontoglires</taxon>
        <taxon>Glires</taxon>
        <taxon>Rodentia</taxon>
        <taxon>Myomorpha</taxon>
        <taxon>Muroidea</taxon>
        <taxon>Cricetidae</taxon>
        <taxon>Neotominae</taxon>
        <taxon>Neotoma</taxon>
    </lineage>
</organism>
<dbReference type="PANTHER" id="PTHR46241:SF1">
    <property type="entry name" value="OUTER DYNEIN ARM-DOCKING COMPLEX SUBUNIT 2"/>
    <property type="match status" value="1"/>
</dbReference>
<dbReference type="InterPro" id="IPR011989">
    <property type="entry name" value="ARM-like"/>
</dbReference>
<name>A0A1A6GZI8_NEOLE</name>
<dbReference type="AlphaFoldDB" id="A0A1A6GZI8"/>
<dbReference type="InterPro" id="IPR000225">
    <property type="entry name" value="Armadillo"/>
</dbReference>
<dbReference type="PROSITE" id="PS50176">
    <property type="entry name" value="ARM_REPEAT"/>
    <property type="match status" value="1"/>
</dbReference>
<dbReference type="STRING" id="56216.A0A1A6GZI8"/>